<keyword evidence="2 8" id="KW-0813">Transport</keyword>
<evidence type="ECO:0000256" key="5">
    <source>
        <dbReference type="ARBA" id="ARBA00023077"/>
    </source>
</evidence>
<dbReference type="Gene3D" id="2.170.130.10">
    <property type="entry name" value="TonB-dependent receptor, plug domain"/>
    <property type="match status" value="1"/>
</dbReference>
<dbReference type="Pfam" id="PF00593">
    <property type="entry name" value="TonB_dep_Rec_b-barrel"/>
    <property type="match status" value="1"/>
</dbReference>
<evidence type="ECO:0000256" key="8">
    <source>
        <dbReference type="PROSITE-ProRule" id="PRU01360"/>
    </source>
</evidence>
<keyword evidence="14" id="KW-1185">Reference proteome</keyword>
<evidence type="ECO:0000256" key="7">
    <source>
        <dbReference type="ARBA" id="ARBA00023237"/>
    </source>
</evidence>
<keyword evidence="3 8" id="KW-1134">Transmembrane beta strand</keyword>
<dbReference type="Gene3D" id="2.40.170.20">
    <property type="entry name" value="TonB-dependent receptor, beta-barrel domain"/>
    <property type="match status" value="1"/>
</dbReference>
<evidence type="ECO:0000259" key="11">
    <source>
        <dbReference type="Pfam" id="PF00593"/>
    </source>
</evidence>
<feature type="signal peptide" evidence="10">
    <location>
        <begin position="1"/>
        <end position="28"/>
    </location>
</feature>
<organism evidence="13 14">
    <name type="scientific">Sphingomonas tagetis</name>
    <dbReference type="NCBI Taxonomy" id="2949092"/>
    <lineage>
        <taxon>Bacteria</taxon>
        <taxon>Pseudomonadati</taxon>
        <taxon>Pseudomonadota</taxon>
        <taxon>Alphaproteobacteria</taxon>
        <taxon>Sphingomonadales</taxon>
        <taxon>Sphingomonadaceae</taxon>
        <taxon>Sphingomonas</taxon>
    </lineage>
</organism>
<evidence type="ECO:0000313" key="14">
    <source>
        <dbReference type="Proteomes" id="UP001139451"/>
    </source>
</evidence>
<dbReference type="InterPro" id="IPR036942">
    <property type="entry name" value="Beta-barrel_TonB_sf"/>
</dbReference>
<gene>
    <name evidence="13" type="ORF">M9978_11260</name>
</gene>
<feature type="domain" description="TonB-dependent receptor-like beta-barrel" evidence="11">
    <location>
        <begin position="409"/>
        <end position="893"/>
    </location>
</feature>
<dbReference type="AlphaFoldDB" id="A0A9X2HKT7"/>
<dbReference type="SUPFAM" id="SSF56935">
    <property type="entry name" value="Porins"/>
    <property type="match status" value="1"/>
</dbReference>
<dbReference type="InterPro" id="IPR039426">
    <property type="entry name" value="TonB-dep_rcpt-like"/>
</dbReference>
<dbReference type="RefSeq" id="WP_254293177.1">
    <property type="nucleotide sequence ID" value="NZ_JAMLDX010000007.1"/>
</dbReference>
<dbReference type="InterPro" id="IPR000531">
    <property type="entry name" value="Beta-barrel_TonB"/>
</dbReference>
<comment type="similarity">
    <text evidence="8 9">Belongs to the TonB-dependent receptor family.</text>
</comment>
<proteinExistence type="inferred from homology"/>
<dbReference type="PANTHER" id="PTHR47234">
    <property type="match status" value="1"/>
</dbReference>
<evidence type="ECO:0000256" key="4">
    <source>
        <dbReference type="ARBA" id="ARBA00022692"/>
    </source>
</evidence>
<dbReference type="Pfam" id="PF07715">
    <property type="entry name" value="Plug"/>
    <property type="match status" value="1"/>
</dbReference>
<feature type="domain" description="TonB-dependent receptor plug" evidence="12">
    <location>
        <begin position="58"/>
        <end position="171"/>
    </location>
</feature>
<evidence type="ECO:0000256" key="1">
    <source>
        <dbReference type="ARBA" id="ARBA00004571"/>
    </source>
</evidence>
<keyword evidence="4 8" id="KW-0812">Transmembrane</keyword>
<dbReference type="PANTHER" id="PTHR47234:SF2">
    <property type="entry name" value="TONB-DEPENDENT RECEPTOR"/>
    <property type="match status" value="1"/>
</dbReference>
<dbReference type="GO" id="GO:0009279">
    <property type="term" value="C:cell outer membrane"/>
    <property type="evidence" value="ECO:0007669"/>
    <property type="project" value="UniProtKB-SubCell"/>
</dbReference>
<dbReference type="EMBL" id="JAMLDX010000007">
    <property type="protein sequence ID" value="MCP3731009.1"/>
    <property type="molecule type" value="Genomic_DNA"/>
</dbReference>
<evidence type="ECO:0000259" key="12">
    <source>
        <dbReference type="Pfam" id="PF07715"/>
    </source>
</evidence>
<keyword evidence="5 9" id="KW-0798">TonB box</keyword>
<evidence type="ECO:0000256" key="10">
    <source>
        <dbReference type="SAM" id="SignalP"/>
    </source>
</evidence>
<name>A0A9X2HKT7_9SPHN</name>
<keyword evidence="10" id="KW-0732">Signal</keyword>
<sequence length="931" mass="97587">MSSIDKRIGVIGCGASLAALLAATPALAQETPAPAAATQDDNAIIVTGTRVVRSGFTAPTPETSLGEEELETRAPANIANAINDLPQLTPTLNPSTSGVGVGGGTGGANFLNLRGLGINRTLTLLNGNRVVSSTTTGGVDVNLVPQGLVSRVDVVTGGASAAWGSDAVAGVVNFVLNTKYEGLKAHLSAGSSFEGDAGTYNGNLTFGTSFADGRGHLLVDVGGAVQNGVDHFTDRDWYKGWKVVNNPAYTATNGQPRQLVSTGDFLVASGGGVIISGARALNTAFDANGNPFAYNPGTPTSPYKIGGTPNDIGAGYPLVVPVKYGNVFGRLSYDLLDSLTAYVEVGYSASSTVNKTASYVSLGNVTIQADNAYLPAGFTGAPFVLGKVFESLGTPQPRNDRTVMRIVGGLEGKLGGSWSWKAYYQYGESRVLNEVSKNPIVPNVVRATDAIRNAAGQIVCRSAATNPDCVPFNPFGTTLASAAARGYATGTAAQNIVIKQQVAAATVNGEPFSLWAGPVSFAAGAEYRTESYAADADPLSVTSSYWVGNYKPGSGRYNVKEAFAEVVVPLARDITLLKSLDLNLAGRITDYSTSGTVKTYKAGAIWDVIDGLRLRGTHSRDIRAPNLSELFLGGQANTLIVNDPQNGGASYGVVQVLQGNASLKPEIATTNTFGVVLRPSFVPGLSASVDYYRTRITDAITNLGGQQIVDNCALGQTVFCAAVIRNGGTPNLITRVNISGFNASVEKVSGIDYELSYTTALSALSPDLPGSFTLRMLASNTRERTITALGVTTNYLGMVGQLGAGGPPKWRWMGSATYDSDFMRTQLTMRHIGSGVLDNRNIECTTGCPASTTARPTIDNNQVKSATYFDLSQTFKIKTGGKDAEFYVVVENLFDRDPPVIALASFLAAGAGGVYHDLIGRRFRVGFRFEY</sequence>
<keyword evidence="6 8" id="KW-0472">Membrane</keyword>
<protein>
    <submittedName>
        <fullName evidence="13">TonB-dependent receptor</fullName>
    </submittedName>
</protein>
<dbReference type="InterPro" id="IPR037066">
    <property type="entry name" value="Plug_dom_sf"/>
</dbReference>
<keyword evidence="13" id="KW-0675">Receptor</keyword>
<dbReference type="InterPro" id="IPR012910">
    <property type="entry name" value="Plug_dom"/>
</dbReference>
<reference evidence="13" key="1">
    <citation type="submission" date="2022-05" db="EMBL/GenBank/DDBJ databases">
        <title>Sphingomonas sp. strain MG17 Genome sequencing and assembly.</title>
        <authorList>
            <person name="Kim I."/>
        </authorList>
    </citation>
    <scope>NUCLEOTIDE SEQUENCE</scope>
    <source>
        <strain evidence="13">MG17</strain>
    </source>
</reference>
<comment type="subcellular location">
    <subcellularLocation>
        <location evidence="1 8">Cell outer membrane</location>
        <topology evidence="1 8">Multi-pass membrane protein</topology>
    </subcellularLocation>
</comment>
<comment type="caution">
    <text evidence="13">The sequence shown here is derived from an EMBL/GenBank/DDBJ whole genome shotgun (WGS) entry which is preliminary data.</text>
</comment>
<dbReference type="Proteomes" id="UP001139451">
    <property type="component" value="Unassembled WGS sequence"/>
</dbReference>
<evidence type="ECO:0000256" key="6">
    <source>
        <dbReference type="ARBA" id="ARBA00023136"/>
    </source>
</evidence>
<dbReference type="PROSITE" id="PS52016">
    <property type="entry name" value="TONB_DEPENDENT_REC_3"/>
    <property type="match status" value="1"/>
</dbReference>
<evidence type="ECO:0000313" key="13">
    <source>
        <dbReference type="EMBL" id="MCP3731009.1"/>
    </source>
</evidence>
<evidence type="ECO:0000256" key="2">
    <source>
        <dbReference type="ARBA" id="ARBA00022448"/>
    </source>
</evidence>
<evidence type="ECO:0000256" key="9">
    <source>
        <dbReference type="RuleBase" id="RU003357"/>
    </source>
</evidence>
<keyword evidence="7 8" id="KW-0998">Cell outer membrane</keyword>
<evidence type="ECO:0000256" key="3">
    <source>
        <dbReference type="ARBA" id="ARBA00022452"/>
    </source>
</evidence>
<accession>A0A9X2HKT7</accession>
<feature type="chain" id="PRO_5040843479" evidence="10">
    <location>
        <begin position="29"/>
        <end position="931"/>
    </location>
</feature>